<evidence type="ECO:0000313" key="2">
    <source>
        <dbReference type="EMBL" id="CUS14333.1"/>
    </source>
</evidence>
<protein>
    <recommendedName>
        <fullName evidence="4">Secreted protein</fullName>
    </recommendedName>
</protein>
<organism evidence="2 3">
    <name type="scientific">Tuber aestivum</name>
    <name type="common">summer truffle</name>
    <dbReference type="NCBI Taxonomy" id="59557"/>
    <lineage>
        <taxon>Eukaryota</taxon>
        <taxon>Fungi</taxon>
        <taxon>Dikarya</taxon>
        <taxon>Ascomycota</taxon>
        <taxon>Pezizomycotina</taxon>
        <taxon>Pezizomycetes</taxon>
        <taxon>Pezizales</taxon>
        <taxon>Tuberaceae</taxon>
        <taxon>Tuber</taxon>
    </lineage>
</organism>
<dbReference type="Proteomes" id="UP001412239">
    <property type="component" value="Unassembled WGS sequence"/>
</dbReference>
<evidence type="ECO:0000313" key="3">
    <source>
        <dbReference type="Proteomes" id="UP001412239"/>
    </source>
</evidence>
<gene>
    <name evidence="2" type="ORF">GSTUAT00001623001</name>
</gene>
<dbReference type="AlphaFoldDB" id="A0A292Q6F3"/>
<keyword evidence="1" id="KW-0732">Signal</keyword>
<reference evidence="2" key="1">
    <citation type="submission" date="2015-10" db="EMBL/GenBank/DDBJ databases">
        <authorList>
            <person name="Regsiter A."/>
            <person name="william w."/>
        </authorList>
    </citation>
    <scope>NUCLEOTIDE SEQUENCE</scope>
    <source>
        <strain evidence="2">Montdore</strain>
    </source>
</reference>
<feature type="signal peptide" evidence="1">
    <location>
        <begin position="1"/>
        <end position="26"/>
    </location>
</feature>
<dbReference type="EMBL" id="LN890960">
    <property type="protein sequence ID" value="CUS14333.1"/>
    <property type="molecule type" value="Genomic_DNA"/>
</dbReference>
<evidence type="ECO:0000256" key="1">
    <source>
        <dbReference type="SAM" id="SignalP"/>
    </source>
</evidence>
<accession>A0A292Q6F3</accession>
<keyword evidence="3" id="KW-1185">Reference proteome</keyword>
<proteinExistence type="predicted"/>
<name>A0A292Q6F3_9PEZI</name>
<sequence length="171" mass="17950">MLVKFAKSRWGWLMIACSAALRSSDGFEGSCCVENGKGEGKGENGASEPPPFPGRERWSISESPVYGIRVSYRISHALSCKIVWSTSKLVQIPNQISPGADHPGEDLGAGRVKPPRATSGCGTIAICSATSTVLVGSKGLTLVFASNVRNRCSCLLGTCPPLTVALVKSLP</sequence>
<evidence type="ECO:0008006" key="4">
    <source>
        <dbReference type="Google" id="ProtNLM"/>
    </source>
</evidence>
<feature type="chain" id="PRO_5012471511" description="Secreted protein" evidence="1">
    <location>
        <begin position="27"/>
        <end position="171"/>
    </location>
</feature>